<dbReference type="InterPro" id="IPR044613">
    <property type="entry name" value="Nep1/2-like"/>
</dbReference>
<evidence type="ECO:0000256" key="1">
    <source>
        <dbReference type="ARBA" id="ARBA00005234"/>
    </source>
</evidence>
<dbReference type="OrthoDB" id="5065855at2759"/>
<organism evidence="6 7">
    <name type="scientific">Acaromyces ingoldii</name>
    <dbReference type="NCBI Taxonomy" id="215250"/>
    <lineage>
        <taxon>Eukaryota</taxon>
        <taxon>Fungi</taxon>
        <taxon>Dikarya</taxon>
        <taxon>Basidiomycota</taxon>
        <taxon>Ustilaginomycotina</taxon>
        <taxon>Exobasidiomycetes</taxon>
        <taxon>Exobasidiales</taxon>
        <taxon>Cryptobasidiaceae</taxon>
        <taxon>Acaromyces</taxon>
    </lineage>
</organism>
<dbReference type="Proteomes" id="UP000245768">
    <property type="component" value="Unassembled WGS sequence"/>
</dbReference>
<evidence type="ECO:0000256" key="4">
    <source>
        <dbReference type="ARBA" id="ARBA00022807"/>
    </source>
</evidence>
<dbReference type="EMBL" id="KZ819635">
    <property type="protein sequence ID" value="PWN91849.1"/>
    <property type="molecule type" value="Genomic_DNA"/>
</dbReference>
<evidence type="ECO:0000256" key="2">
    <source>
        <dbReference type="ARBA" id="ARBA00022670"/>
    </source>
</evidence>
<dbReference type="GO" id="GO:0000338">
    <property type="term" value="P:protein deneddylation"/>
    <property type="evidence" value="ECO:0007669"/>
    <property type="project" value="TreeGrafter"/>
</dbReference>
<name>A0A316YRC7_9BASI</name>
<dbReference type="PANTHER" id="PTHR46468:SF1">
    <property type="entry name" value="SENTRIN-SPECIFIC PROTEASE 8"/>
    <property type="match status" value="1"/>
</dbReference>
<reference evidence="6 7" key="1">
    <citation type="journal article" date="2018" name="Mol. Biol. Evol.">
        <title>Broad Genomic Sampling Reveals a Smut Pathogenic Ancestry of the Fungal Clade Ustilaginomycotina.</title>
        <authorList>
            <person name="Kijpornyongpan T."/>
            <person name="Mondo S.J."/>
            <person name="Barry K."/>
            <person name="Sandor L."/>
            <person name="Lee J."/>
            <person name="Lipzen A."/>
            <person name="Pangilinan J."/>
            <person name="LaButti K."/>
            <person name="Hainaut M."/>
            <person name="Henrissat B."/>
            <person name="Grigoriev I.V."/>
            <person name="Spatafora J.W."/>
            <person name="Aime M.C."/>
        </authorList>
    </citation>
    <scope>NUCLEOTIDE SEQUENCE [LARGE SCALE GENOMIC DNA]</scope>
    <source>
        <strain evidence="6 7">MCA 4198</strain>
    </source>
</reference>
<comment type="similarity">
    <text evidence="1">Belongs to the peptidase C48 family.</text>
</comment>
<dbReference type="InterPro" id="IPR003653">
    <property type="entry name" value="Peptidase_C48_C"/>
</dbReference>
<protein>
    <submittedName>
        <fullName evidence="6">Cysteine proteinase</fullName>
    </submittedName>
</protein>
<dbReference type="RefSeq" id="XP_025379047.1">
    <property type="nucleotide sequence ID" value="XM_025521158.1"/>
</dbReference>
<dbReference type="GO" id="GO:0008234">
    <property type="term" value="F:cysteine-type peptidase activity"/>
    <property type="evidence" value="ECO:0007669"/>
    <property type="project" value="UniProtKB-KW"/>
</dbReference>
<evidence type="ECO:0000313" key="7">
    <source>
        <dbReference type="Proteomes" id="UP000245768"/>
    </source>
</evidence>
<dbReference type="GO" id="GO:0006508">
    <property type="term" value="P:proteolysis"/>
    <property type="evidence" value="ECO:0007669"/>
    <property type="project" value="UniProtKB-KW"/>
</dbReference>
<proteinExistence type="inferred from homology"/>
<dbReference type="AlphaFoldDB" id="A0A316YRC7"/>
<dbReference type="Gene3D" id="3.40.395.10">
    <property type="entry name" value="Adenoviral Proteinase, Chain A"/>
    <property type="match status" value="1"/>
</dbReference>
<dbReference type="PROSITE" id="PS50600">
    <property type="entry name" value="ULP_PROTEASE"/>
    <property type="match status" value="1"/>
</dbReference>
<dbReference type="GeneID" id="37043074"/>
<keyword evidence="3" id="KW-0378">Hydrolase</keyword>
<keyword evidence="7" id="KW-1185">Reference proteome</keyword>
<dbReference type="InterPro" id="IPR038765">
    <property type="entry name" value="Papain-like_cys_pep_sf"/>
</dbReference>
<evidence type="ECO:0000313" key="6">
    <source>
        <dbReference type="EMBL" id="PWN91849.1"/>
    </source>
</evidence>
<keyword evidence="2" id="KW-0645">Protease</keyword>
<dbReference type="PANTHER" id="PTHR46468">
    <property type="entry name" value="SENTRIN-SPECIFIC PROTEASE 8"/>
    <property type="match status" value="1"/>
</dbReference>
<dbReference type="STRING" id="215250.A0A316YRC7"/>
<dbReference type="InParanoid" id="A0A316YRC7"/>
<evidence type="ECO:0000259" key="5">
    <source>
        <dbReference type="PROSITE" id="PS50600"/>
    </source>
</evidence>
<accession>A0A316YRC7</accession>
<sequence>MTDGIVVSFKDAVLRCSDAQTLWPSEWISDAILVFFYEVLAQRYPAVLRRGRISLWQPAVVELMCSLGEYAEGVLPPPSDIAFLPISDRYMDPSSISTHWSLLVIAPRTAYHLDSLSTSNETAARFTLAQFQACYRPPSSPSMAFDEVAMPLQSNAHDCGLYPIFLTHTVLKLQNEQEQQCDLKEAIESAAQRATPDTIDRLRRQCNEWIDRWALLLEEAKFPMEEWDQVQANIGMWEEVNVI</sequence>
<gene>
    <name evidence="6" type="ORF">FA10DRAFT_265683</name>
</gene>
<keyword evidence="4" id="KW-0788">Thiol protease</keyword>
<feature type="domain" description="Ubiquitin-like protease family profile" evidence="5">
    <location>
        <begin position="12"/>
        <end position="170"/>
    </location>
</feature>
<dbReference type="SUPFAM" id="SSF54001">
    <property type="entry name" value="Cysteine proteinases"/>
    <property type="match status" value="1"/>
</dbReference>
<evidence type="ECO:0000256" key="3">
    <source>
        <dbReference type="ARBA" id="ARBA00022801"/>
    </source>
</evidence>
<dbReference type="GO" id="GO:0019784">
    <property type="term" value="F:deNEDDylase activity"/>
    <property type="evidence" value="ECO:0007669"/>
    <property type="project" value="InterPro"/>
</dbReference>
<dbReference type="Pfam" id="PF02902">
    <property type="entry name" value="Peptidase_C48"/>
    <property type="match status" value="1"/>
</dbReference>